<accession>A0ABT6TRM7</accession>
<dbReference type="InterPro" id="IPR009996">
    <property type="entry name" value="YycH"/>
</dbReference>
<dbReference type="Proteomes" id="UP001161691">
    <property type="component" value="Unassembled WGS sequence"/>
</dbReference>
<dbReference type="Pfam" id="PF07435">
    <property type="entry name" value="YycH"/>
    <property type="match status" value="1"/>
</dbReference>
<dbReference type="Gene3D" id="3.30.310.160">
    <property type="entry name" value="YycH protein, domain 2"/>
    <property type="match status" value="1"/>
</dbReference>
<gene>
    <name evidence="2" type="primary">yycH</name>
    <name evidence="2" type="ORF">KB449_31510</name>
</gene>
<dbReference type="CDD" id="cd15787">
    <property type="entry name" value="YycH_N"/>
    <property type="match status" value="1"/>
</dbReference>
<name>A0ABT6TRM7_9BACL</name>
<protein>
    <submittedName>
        <fullName evidence="2">Two-component system activity regulator YycH</fullName>
    </submittedName>
</protein>
<keyword evidence="3" id="KW-1185">Reference proteome</keyword>
<sequence length="431" mass="48158">MIDKAKSVALALLVVLSLVQSYFLAYSMPNLETQVKTEQDYIKTEELGPEEKVENLLFPESLVIHMGQDKHTVFYPNDTFYGMVLDKLSSREFKGFQRAEASAIDWEQVRRQDEGIEIRFGRDIPFPMLQRAFKGIDGEALLSEGAIDRIWIFARPDSGEVRSFFLNADGTEVYEAAQVDLTAQDVEQSVGFGQYWKPFSYWANGVYVPDQSLALSRVEVSFTKYTADQMQRNLFNDPTTTKMIQDSQDGAQIYADTKRGLKVEQAGGWLSFKDPVARAEGRDDPAENITSAVQFVNLHGGWNGTFSLAQAPGSTEADDTDPSIRFQQYYGDVPLLSAGEFRFGYMQLAVQQGVVSSYERSLLVLGDKVGTAQPYNLVSGNQLLVKIRQAAAGQQVESLFPAYRTTLAQDKLVLEPVWAIRTTSGEVRFAG</sequence>
<organism evidence="2 3">
    <name type="scientific">Cohnella hashimotonis</name>
    <dbReference type="NCBI Taxonomy" id="2826895"/>
    <lineage>
        <taxon>Bacteria</taxon>
        <taxon>Bacillati</taxon>
        <taxon>Bacillota</taxon>
        <taxon>Bacilli</taxon>
        <taxon>Bacillales</taxon>
        <taxon>Paenibacillaceae</taxon>
        <taxon>Cohnella</taxon>
    </lineage>
</organism>
<dbReference type="RefSeq" id="WP_282912121.1">
    <property type="nucleotide sequence ID" value="NZ_JAGRPV010000001.1"/>
</dbReference>
<reference evidence="2" key="1">
    <citation type="submission" date="2023-04" db="EMBL/GenBank/DDBJ databases">
        <title>Comparative genomic analysis of Cohnella hashimotonis sp. nov., isolated from the International Space Station.</title>
        <authorList>
            <person name="Venkateswaran K."/>
            <person name="Simpson A."/>
        </authorList>
    </citation>
    <scope>NUCLEOTIDE SEQUENCE</scope>
    <source>
        <strain evidence="2">F6_2S_P_1</strain>
    </source>
</reference>
<feature type="domain" description="Regulatory protein YycH" evidence="1">
    <location>
        <begin position="4"/>
        <end position="421"/>
    </location>
</feature>
<dbReference type="EMBL" id="JAGRPV010000001">
    <property type="protein sequence ID" value="MDI4649498.1"/>
    <property type="molecule type" value="Genomic_DNA"/>
</dbReference>
<evidence type="ECO:0000259" key="1">
    <source>
        <dbReference type="Pfam" id="PF07435"/>
    </source>
</evidence>
<dbReference type="InterPro" id="IPR042274">
    <property type="entry name" value="YycH/YycI_2"/>
</dbReference>
<comment type="caution">
    <text evidence="2">The sequence shown here is derived from an EMBL/GenBank/DDBJ whole genome shotgun (WGS) entry which is preliminary data.</text>
</comment>
<evidence type="ECO:0000313" key="3">
    <source>
        <dbReference type="Proteomes" id="UP001161691"/>
    </source>
</evidence>
<proteinExistence type="predicted"/>
<evidence type="ECO:0000313" key="2">
    <source>
        <dbReference type="EMBL" id="MDI4649498.1"/>
    </source>
</evidence>